<feature type="active site" description="Proton acceptor" evidence="2">
    <location>
        <position position="281"/>
    </location>
</feature>
<comment type="caution">
    <text evidence="5">The sequence shown here is derived from an EMBL/GenBank/DDBJ whole genome shotgun (WGS) entry which is preliminary data.</text>
</comment>
<evidence type="ECO:0000259" key="4">
    <source>
        <dbReference type="Pfam" id="PF01979"/>
    </source>
</evidence>
<keyword evidence="6" id="KW-1185">Reference proteome</keyword>
<dbReference type="OrthoDB" id="9775607at2"/>
<dbReference type="GO" id="GO:0005737">
    <property type="term" value="C:cytoplasm"/>
    <property type="evidence" value="ECO:0007669"/>
    <property type="project" value="UniProtKB-SubCell"/>
</dbReference>
<feature type="binding site" evidence="3">
    <location>
        <position position="195"/>
    </location>
    <ligand>
        <name>Zn(2+)</name>
        <dbReference type="ChEBI" id="CHEBI:29105"/>
        <label>2</label>
        <note>catalytic</note>
    </ligand>
</feature>
<dbReference type="RefSeq" id="WP_069701188.1">
    <property type="nucleotide sequence ID" value="NZ_MJAT01000004.1"/>
</dbReference>
<dbReference type="GO" id="GO:0016810">
    <property type="term" value="F:hydrolase activity, acting on carbon-nitrogen (but not peptide) bonds"/>
    <property type="evidence" value="ECO:0007669"/>
    <property type="project" value="InterPro"/>
</dbReference>
<gene>
    <name evidence="5" type="ORF">BHU72_13345</name>
</gene>
<sequence>MFLLLKGGECYIPESIGKKDILIAVGKVYRVEDEISKDKLWDVEIIDCSDKIIIPGLIDQHVHILGGGGEEGPVSRIPEIQLSEIICAGVTTVVGVLGFDSITRNIANLLAKANGLQAEGITSYIYTGSYSIPTSTLTGKSITDISLIDKVIGVGEVALADYRSSHPTLQMLKELSSEAKMGGMIGAKAGIVHMHIGDGKEGIKLLFELIHETDFPIEMFIPTHINRNKKLFEQGIQFLDMGGFIDMTAGESSEKGYSVPDALAKLVQENKNLDNVTVSSDGNGSNLGNGICKMTQLFNDLRDCIQYKNIDIETVIKTATINVAKFLKLYPQKGTIKPESDADILMLDKKTLAIDTVIAGGKVFMKDGQITKKGTFENN</sequence>
<protein>
    <recommendedName>
        <fullName evidence="1">Isoaspartyl dipeptidase</fullName>
        <ecNumber evidence="1">3.4.19.-</ecNumber>
    </recommendedName>
</protein>
<dbReference type="Proteomes" id="UP000095255">
    <property type="component" value="Unassembled WGS sequence"/>
</dbReference>
<feature type="binding site" evidence="3">
    <location>
        <position position="281"/>
    </location>
    <ligand>
        <name>Zn(2+)</name>
        <dbReference type="ChEBI" id="CHEBI:29105"/>
        <label>1</label>
        <note>catalytic</note>
    </ligand>
</feature>
<evidence type="ECO:0000313" key="5">
    <source>
        <dbReference type="EMBL" id="OEH86401.1"/>
    </source>
</evidence>
<dbReference type="GO" id="GO:0006508">
    <property type="term" value="P:proteolysis"/>
    <property type="evidence" value="ECO:0007669"/>
    <property type="project" value="UniProtKB-KW"/>
</dbReference>
<dbReference type="InterPro" id="IPR032466">
    <property type="entry name" value="Metal_Hydrolase"/>
</dbReference>
<comment type="cofactor">
    <cofactor evidence="1 3">
        <name>Zn(2+)</name>
        <dbReference type="ChEBI" id="CHEBI:29105"/>
    </cofactor>
    <text evidence="1 3">Binds 2 Zn(2+) ions per subunit.</text>
</comment>
<comment type="PTM">
    <text evidence="1">Carboxylation allows a single lysine to coordinate two zinc ions.</text>
</comment>
<dbReference type="Gene3D" id="3.20.20.140">
    <property type="entry name" value="Metal-dependent hydrolases"/>
    <property type="match status" value="1"/>
</dbReference>
<evidence type="ECO:0000256" key="3">
    <source>
        <dbReference type="PIRSR" id="PIRSR001238-3"/>
    </source>
</evidence>
<keyword evidence="1" id="KW-0645">Protease</keyword>
<organism evidence="5 6">
    <name type="scientific">Desulfuribacillus stibiiarsenatis</name>
    <dbReference type="NCBI Taxonomy" id="1390249"/>
    <lineage>
        <taxon>Bacteria</taxon>
        <taxon>Bacillati</taxon>
        <taxon>Bacillota</taxon>
        <taxon>Desulfuribacillia</taxon>
        <taxon>Desulfuribacillales</taxon>
        <taxon>Desulfuribacillaceae</taxon>
        <taxon>Desulfuribacillus</taxon>
    </lineage>
</organism>
<dbReference type="EC" id="3.4.19.-" evidence="1"/>
<keyword evidence="1 3" id="KW-0479">Metal-binding</keyword>
<dbReference type="EMBL" id="MJAT01000004">
    <property type="protein sequence ID" value="OEH86401.1"/>
    <property type="molecule type" value="Genomic_DNA"/>
</dbReference>
<dbReference type="InterPro" id="IPR006680">
    <property type="entry name" value="Amidohydro-rel"/>
</dbReference>
<dbReference type="NCBIfam" id="TIGR01975">
    <property type="entry name" value="isoAsp_dipep"/>
    <property type="match status" value="1"/>
</dbReference>
<dbReference type="AlphaFoldDB" id="A0A1E5L8E1"/>
<dbReference type="PANTHER" id="PTHR11647:SF1">
    <property type="entry name" value="COLLAPSIN RESPONSE MEDIATOR PROTEIN"/>
    <property type="match status" value="1"/>
</dbReference>
<dbReference type="PANTHER" id="PTHR11647">
    <property type="entry name" value="HYDRANTOINASE/DIHYDROPYRIMIDINASE FAMILY MEMBER"/>
    <property type="match status" value="1"/>
</dbReference>
<keyword evidence="1" id="KW-0482">Metalloprotease</keyword>
<dbReference type="SUPFAM" id="SSF51556">
    <property type="entry name" value="Metallo-dependent hydrolases"/>
    <property type="match status" value="1"/>
</dbReference>
<evidence type="ECO:0000313" key="6">
    <source>
        <dbReference type="Proteomes" id="UP000095255"/>
    </source>
</evidence>
<feature type="domain" description="Amidohydrolase-related" evidence="4">
    <location>
        <begin position="52"/>
        <end position="363"/>
    </location>
</feature>
<evidence type="ECO:0000256" key="1">
    <source>
        <dbReference type="PIRNR" id="PIRNR001238"/>
    </source>
</evidence>
<dbReference type="SUPFAM" id="SSF51338">
    <property type="entry name" value="Composite domain of metallo-dependent hydrolases"/>
    <property type="match status" value="1"/>
</dbReference>
<dbReference type="InterPro" id="IPR011059">
    <property type="entry name" value="Metal-dep_hydrolase_composite"/>
</dbReference>
<dbReference type="InterPro" id="IPR010229">
    <property type="entry name" value="Pept_M38_dipep"/>
</dbReference>
<feature type="binding site" evidence="3">
    <location>
        <position position="61"/>
    </location>
    <ligand>
        <name>Zn(2+)</name>
        <dbReference type="ChEBI" id="CHEBI:29105"/>
        <label>1</label>
        <note>catalytic</note>
    </ligand>
</feature>
<feature type="binding site" evidence="3">
    <location>
        <position position="63"/>
    </location>
    <ligand>
        <name>Zn(2+)</name>
        <dbReference type="ChEBI" id="CHEBI:29105"/>
        <label>1</label>
        <note>catalytic</note>
    </ligand>
</feature>
<comment type="subcellular location">
    <subcellularLocation>
        <location evidence="1">Cytoplasm</location>
    </subcellularLocation>
</comment>
<dbReference type="InterPro" id="IPR050378">
    <property type="entry name" value="Metallo-dep_Hydrolases_sf"/>
</dbReference>
<dbReference type="Gene3D" id="2.30.40.10">
    <property type="entry name" value="Urease, subunit C, domain 1"/>
    <property type="match status" value="1"/>
</dbReference>
<keyword evidence="1" id="KW-0378">Hydrolase</keyword>
<accession>A0A1E5L8E1</accession>
<name>A0A1E5L8E1_9FIRM</name>
<dbReference type="STRING" id="1390249.BHU72_13345"/>
<dbReference type="GO" id="GO:0046872">
    <property type="term" value="F:metal ion binding"/>
    <property type="evidence" value="ECO:0007669"/>
    <property type="project" value="UniProtKB-KW"/>
</dbReference>
<dbReference type="PIRSF" id="PIRSF001238">
    <property type="entry name" value="IadA"/>
    <property type="match status" value="1"/>
</dbReference>
<comment type="function">
    <text evidence="1">Catalyzes the hydrolytic cleavage of a subset of L-isoaspartyl (L-beta-aspartyl) dipeptides. Used to degrade proteins damaged by L-isoaspartyl residues formation.</text>
</comment>
<comment type="similarity">
    <text evidence="1">Belongs to the peptidase M38 family.</text>
</comment>
<evidence type="ECO:0000256" key="2">
    <source>
        <dbReference type="PIRSR" id="PIRSR001238-1"/>
    </source>
</evidence>
<dbReference type="GO" id="GO:0008798">
    <property type="term" value="F:beta-aspartyl-peptidase activity"/>
    <property type="evidence" value="ECO:0007669"/>
    <property type="project" value="InterPro"/>
</dbReference>
<dbReference type="Pfam" id="PF01979">
    <property type="entry name" value="Amidohydro_1"/>
    <property type="match status" value="1"/>
</dbReference>
<reference evidence="5 6" key="1">
    <citation type="submission" date="2016-09" db="EMBL/GenBank/DDBJ databases">
        <title>Desulfuribacillus arsenicus sp. nov., an obligately anaerobic, dissimilatory arsenic- and antimonate-reducing bacterium isolated from anoxic sediments.</title>
        <authorList>
            <person name="Abin C.A."/>
            <person name="Hollibaugh J.T."/>
        </authorList>
    </citation>
    <scope>NUCLEOTIDE SEQUENCE [LARGE SCALE GENOMIC DNA]</scope>
    <source>
        <strain evidence="5 6">MLFW-2</strain>
    </source>
</reference>
<feature type="binding site" evidence="3">
    <location>
        <position position="224"/>
    </location>
    <ligand>
        <name>Zn(2+)</name>
        <dbReference type="ChEBI" id="CHEBI:29105"/>
        <label>2</label>
        <note>catalytic</note>
    </ligand>
</feature>
<keyword evidence="1 3" id="KW-0862">Zinc</keyword>
<dbReference type="GO" id="GO:0008237">
    <property type="term" value="F:metallopeptidase activity"/>
    <property type="evidence" value="ECO:0007669"/>
    <property type="project" value="UniProtKB-KW"/>
</dbReference>
<proteinExistence type="inferred from homology"/>